<evidence type="ECO:0000313" key="1">
    <source>
        <dbReference type="EMBL" id="CAA9387428.1"/>
    </source>
</evidence>
<organism evidence="1">
    <name type="scientific">uncultured Pyrinomonadaceae bacterium</name>
    <dbReference type="NCBI Taxonomy" id="2283094"/>
    <lineage>
        <taxon>Bacteria</taxon>
        <taxon>Pseudomonadati</taxon>
        <taxon>Acidobacteriota</taxon>
        <taxon>Blastocatellia</taxon>
        <taxon>Blastocatellales</taxon>
        <taxon>Pyrinomonadaceae</taxon>
        <taxon>environmental samples</taxon>
    </lineage>
</organism>
<dbReference type="AlphaFoldDB" id="A0A6J4NJ41"/>
<name>A0A6J4NJ41_9BACT</name>
<reference evidence="1" key="1">
    <citation type="submission" date="2020-02" db="EMBL/GenBank/DDBJ databases">
        <authorList>
            <person name="Meier V. D."/>
        </authorList>
    </citation>
    <scope>NUCLEOTIDE SEQUENCE</scope>
    <source>
        <strain evidence="1">AVDCRST_MAG74</strain>
    </source>
</reference>
<dbReference type="EMBL" id="CADCUR010000057">
    <property type="protein sequence ID" value="CAA9387428.1"/>
    <property type="molecule type" value="Genomic_DNA"/>
</dbReference>
<gene>
    <name evidence="1" type="ORF">AVDCRST_MAG74-765</name>
</gene>
<accession>A0A6J4NJ41</accession>
<sequence length="55" mass="6502">MIILQNVNRCLQVFTFRNKTHCEKVLMDLAIQKKSKKSRSVISLECCPQFELPKY</sequence>
<protein>
    <submittedName>
        <fullName evidence="1">Uncharacterized protein</fullName>
    </submittedName>
</protein>
<proteinExistence type="predicted"/>